<keyword evidence="1" id="KW-0812">Transmembrane</keyword>
<gene>
    <name evidence="2" type="ORF">HUG12_13060</name>
</gene>
<accession>A0A7D5QE28</accession>
<dbReference type="Pfam" id="PF09858">
    <property type="entry name" value="DUF2085"/>
    <property type="match status" value="1"/>
</dbReference>
<dbReference type="GeneID" id="56038405"/>
<feature type="transmembrane region" description="Helical" evidence="1">
    <location>
        <begin position="47"/>
        <end position="67"/>
    </location>
</feature>
<dbReference type="EMBL" id="CP058579">
    <property type="protein sequence ID" value="QLG62601.1"/>
    <property type="molecule type" value="Genomic_DNA"/>
</dbReference>
<dbReference type="Proteomes" id="UP000509626">
    <property type="component" value="Chromosome"/>
</dbReference>
<organism evidence="2 3">
    <name type="scientific">Halorarum salinum</name>
    <dbReference type="NCBI Taxonomy" id="2743089"/>
    <lineage>
        <taxon>Archaea</taxon>
        <taxon>Methanobacteriati</taxon>
        <taxon>Methanobacteriota</taxon>
        <taxon>Stenosarchaea group</taxon>
        <taxon>Halobacteria</taxon>
        <taxon>Halobacteriales</taxon>
        <taxon>Haloferacaceae</taxon>
        <taxon>Halorarum</taxon>
    </lineage>
</organism>
<protein>
    <submittedName>
        <fullName evidence="2">DUF2085 domain-containing protein</fullName>
    </submittedName>
</protein>
<proteinExistence type="predicted"/>
<keyword evidence="3" id="KW-1185">Reference proteome</keyword>
<dbReference type="OrthoDB" id="342771at2157"/>
<keyword evidence="1" id="KW-1133">Transmembrane helix</keyword>
<name>A0A7D5QE28_9EURY</name>
<dbReference type="RefSeq" id="WP_179269186.1">
    <property type="nucleotide sequence ID" value="NZ_CP058579.1"/>
</dbReference>
<reference evidence="2 3" key="1">
    <citation type="submission" date="2020-06" db="EMBL/GenBank/DDBJ databases">
        <title>NJ-3-1, isolated from saline soil.</title>
        <authorList>
            <person name="Cui H.L."/>
            <person name="Shi X."/>
        </authorList>
    </citation>
    <scope>NUCLEOTIDE SEQUENCE [LARGE SCALE GENOMIC DNA]</scope>
    <source>
        <strain evidence="2 3">NJ-3-1</strain>
    </source>
</reference>
<dbReference type="AlphaFoldDB" id="A0A7D5QE28"/>
<evidence type="ECO:0000256" key="1">
    <source>
        <dbReference type="SAM" id="Phobius"/>
    </source>
</evidence>
<dbReference type="KEGG" id="halu:HUG12_13060"/>
<dbReference type="InterPro" id="IPR019206">
    <property type="entry name" value="DUF2085_TM"/>
</dbReference>
<evidence type="ECO:0000313" key="3">
    <source>
        <dbReference type="Proteomes" id="UP000509626"/>
    </source>
</evidence>
<feature type="transmembrane region" description="Helical" evidence="1">
    <location>
        <begin position="104"/>
        <end position="122"/>
    </location>
</feature>
<sequence>MSRLTDLPAEVRAGLRAAAPYLLSHHPPAERPRRCHSVRVRGRRYRLCARCAGVHPGIAIGLLAAAGGVRAPLAAVAALPAPALLEWVLTGYGDRPGRNDVRTATGLALGLGYGFGLASLVTGRGRPGVVAVGLGYATLAAAFLYADSR</sequence>
<keyword evidence="1" id="KW-0472">Membrane</keyword>
<feature type="transmembrane region" description="Helical" evidence="1">
    <location>
        <begin position="128"/>
        <end position="146"/>
    </location>
</feature>
<evidence type="ECO:0000313" key="2">
    <source>
        <dbReference type="EMBL" id="QLG62601.1"/>
    </source>
</evidence>